<sequence>MTTVFGGAEIDLRDVFVGEGASLDLASILGGANIRVPEDVQVEISGSPILGGWENKTKVHEKHSDLPVLKINCMTILGGAEIQN</sequence>
<keyword evidence="2" id="KW-1185">Reference proteome</keyword>
<dbReference type="STRING" id="640948.SAMN05216238_11610"/>
<dbReference type="EMBL" id="FOMR01000016">
    <property type="protein sequence ID" value="SFE43543.1"/>
    <property type="molecule type" value="Genomic_DNA"/>
</dbReference>
<gene>
    <name evidence="1" type="ORF">SAMN05216238_11610</name>
</gene>
<dbReference type="AlphaFoldDB" id="A0A1I2AKR4"/>
<organism evidence="1 2">
    <name type="scientific">Lentibacillus persicus</name>
    <dbReference type="NCBI Taxonomy" id="640948"/>
    <lineage>
        <taxon>Bacteria</taxon>
        <taxon>Bacillati</taxon>
        <taxon>Bacillota</taxon>
        <taxon>Bacilli</taxon>
        <taxon>Bacillales</taxon>
        <taxon>Bacillaceae</taxon>
        <taxon>Lentibacillus</taxon>
    </lineage>
</organism>
<dbReference type="Proteomes" id="UP000199474">
    <property type="component" value="Unassembled WGS sequence"/>
</dbReference>
<name>A0A1I2AKR4_9BACI</name>
<proteinExistence type="predicted"/>
<dbReference type="RefSeq" id="WP_090087392.1">
    <property type="nucleotide sequence ID" value="NZ_FOMR01000016.1"/>
</dbReference>
<evidence type="ECO:0000313" key="2">
    <source>
        <dbReference type="Proteomes" id="UP000199474"/>
    </source>
</evidence>
<dbReference type="PANTHER" id="PTHR40763:SF5">
    <property type="entry name" value="MEMBRANE PROTEIN"/>
    <property type="match status" value="1"/>
</dbReference>
<dbReference type="PANTHER" id="PTHR40763">
    <property type="entry name" value="MEMBRANE PROTEIN-RELATED"/>
    <property type="match status" value="1"/>
</dbReference>
<evidence type="ECO:0000313" key="1">
    <source>
        <dbReference type="EMBL" id="SFE43543.1"/>
    </source>
</evidence>
<evidence type="ECO:0008006" key="3">
    <source>
        <dbReference type="Google" id="ProtNLM"/>
    </source>
</evidence>
<accession>A0A1I2AKR4</accession>
<reference evidence="2" key="1">
    <citation type="submission" date="2016-10" db="EMBL/GenBank/DDBJ databases">
        <authorList>
            <person name="Varghese N."/>
            <person name="Submissions S."/>
        </authorList>
    </citation>
    <scope>NUCLEOTIDE SEQUENCE [LARGE SCALE GENOMIC DNA]</scope>
    <source>
        <strain evidence="2">DSM 22530</strain>
    </source>
</reference>
<protein>
    <recommendedName>
        <fullName evidence="3">Cell wall-active antibiotics response 4TMS YvqF</fullName>
    </recommendedName>
</protein>